<proteinExistence type="inferred from homology"/>
<dbReference type="GO" id="GO:0043190">
    <property type="term" value="C:ATP-binding cassette (ABC) transporter complex"/>
    <property type="evidence" value="ECO:0007669"/>
    <property type="project" value="InterPro"/>
</dbReference>
<evidence type="ECO:0000256" key="4">
    <source>
        <dbReference type="ARBA" id="ARBA00022692"/>
    </source>
</evidence>
<organism evidence="10 11">
    <name type="scientific">Dorea formicigenerans</name>
    <dbReference type="NCBI Taxonomy" id="39486"/>
    <lineage>
        <taxon>Bacteria</taxon>
        <taxon>Bacillati</taxon>
        <taxon>Bacillota</taxon>
        <taxon>Clostridia</taxon>
        <taxon>Lachnospirales</taxon>
        <taxon>Lachnospiraceae</taxon>
        <taxon>Dorea</taxon>
    </lineage>
</organism>
<dbReference type="EMBL" id="QSAJ01000016">
    <property type="protein sequence ID" value="RGW53385.1"/>
    <property type="molecule type" value="Genomic_DNA"/>
</dbReference>
<comment type="subcellular location">
    <subcellularLocation>
        <location evidence="1 8">Cell membrane</location>
        <topology evidence="1 8">Multi-pass membrane protein</topology>
    </subcellularLocation>
</comment>
<evidence type="ECO:0000256" key="5">
    <source>
        <dbReference type="ARBA" id="ARBA00022970"/>
    </source>
</evidence>
<name>A0A395XLU6_9FIRM</name>
<evidence type="ECO:0000313" key="11">
    <source>
        <dbReference type="Proteomes" id="UP000266376"/>
    </source>
</evidence>
<evidence type="ECO:0000259" key="9">
    <source>
        <dbReference type="PROSITE" id="PS50928"/>
    </source>
</evidence>
<feature type="domain" description="ABC transmembrane type-1" evidence="9">
    <location>
        <begin position="23"/>
        <end position="214"/>
    </location>
</feature>
<dbReference type="Proteomes" id="UP000266376">
    <property type="component" value="Unassembled WGS sequence"/>
</dbReference>
<dbReference type="Pfam" id="PF00528">
    <property type="entry name" value="BPD_transp_1"/>
    <property type="match status" value="1"/>
</dbReference>
<dbReference type="InterPro" id="IPR010065">
    <property type="entry name" value="AA_ABC_transptr_permease_3TM"/>
</dbReference>
<dbReference type="PROSITE" id="PS50928">
    <property type="entry name" value="ABC_TM1"/>
    <property type="match status" value="1"/>
</dbReference>
<feature type="transmembrane region" description="Helical" evidence="8">
    <location>
        <begin position="25"/>
        <end position="50"/>
    </location>
</feature>
<evidence type="ECO:0000256" key="3">
    <source>
        <dbReference type="ARBA" id="ARBA00022475"/>
    </source>
</evidence>
<dbReference type="CDD" id="cd06261">
    <property type="entry name" value="TM_PBP2"/>
    <property type="match status" value="1"/>
</dbReference>
<accession>A0A395XLU6</accession>
<evidence type="ECO:0000256" key="1">
    <source>
        <dbReference type="ARBA" id="ARBA00004651"/>
    </source>
</evidence>
<keyword evidence="5" id="KW-0029">Amino-acid transport</keyword>
<dbReference type="GO" id="GO:0015184">
    <property type="term" value="F:L-cystine transmembrane transporter activity"/>
    <property type="evidence" value="ECO:0007669"/>
    <property type="project" value="TreeGrafter"/>
</dbReference>
<keyword evidence="6 8" id="KW-1133">Transmembrane helix</keyword>
<keyword evidence="2 8" id="KW-0813">Transport</keyword>
<dbReference type="InterPro" id="IPR035906">
    <property type="entry name" value="MetI-like_sf"/>
</dbReference>
<dbReference type="SUPFAM" id="SSF161098">
    <property type="entry name" value="MetI-like"/>
    <property type="match status" value="1"/>
</dbReference>
<evidence type="ECO:0000256" key="8">
    <source>
        <dbReference type="RuleBase" id="RU363032"/>
    </source>
</evidence>
<gene>
    <name evidence="10" type="ORF">DWV67_07840</name>
</gene>
<feature type="transmembrane region" description="Helical" evidence="8">
    <location>
        <begin position="193"/>
        <end position="211"/>
    </location>
</feature>
<dbReference type="PANTHER" id="PTHR30614">
    <property type="entry name" value="MEMBRANE COMPONENT OF AMINO ACID ABC TRANSPORTER"/>
    <property type="match status" value="1"/>
</dbReference>
<evidence type="ECO:0000256" key="6">
    <source>
        <dbReference type="ARBA" id="ARBA00022989"/>
    </source>
</evidence>
<dbReference type="InterPro" id="IPR000515">
    <property type="entry name" value="MetI-like"/>
</dbReference>
<sequence length="227" mass="25049">MEYLTQEVMPYVVKLVPLLINGMKITIFVSILAFAISIVMGVILAIIQHYHVAILDPIAKVYISYFRGTPLLIQLFLFFYGLPMVMDIMVKCPKILALIICLAMNSAAYMAETIRGAIESVDKGQYEACLGFGMTHTQTMTRVVLPQAAVAAIPPIVNSAIDIIKMSSLGMTIGIQDVMGEAQLSAAVSYKTFETYIIAAAFYWILALILGKLQRIVERKIGVAYQK</sequence>
<evidence type="ECO:0000256" key="7">
    <source>
        <dbReference type="ARBA" id="ARBA00023136"/>
    </source>
</evidence>
<comment type="caution">
    <text evidence="10">The sequence shown here is derived from an EMBL/GenBank/DDBJ whole genome shotgun (WGS) entry which is preliminary data.</text>
</comment>
<protein>
    <submittedName>
        <fullName evidence="10">Amino acid ABC transporter permease</fullName>
    </submittedName>
</protein>
<dbReference type="NCBIfam" id="TIGR01726">
    <property type="entry name" value="HEQRo_perm_3TM"/>
    <property type="match status" value="1"/>
</dbReference>
<dbReference type="Gene3D" id="1.10.3720.10">
    <property type="entry name" value="MetI-like"/>
    <property type="match status" value="1"/>
</dbReference>
<feature type="transmembrane region" description="Helical" evidence="8">
    <location>
        <begin position="95"/>
        <end position="111"/>
    </location>
</feature>
<reference evidence="10 11" key="1">
    <citation type="submission" date="2018-08" db="EMBL/GenBank/DDBJ databases">
        <title>A genome reference for cultivated species of the human gut microbiota.</title>
        <authorList>
            <person name="Zou Y."/>
            <person name="Xue W."/>
            <person name="Luo G."/>
        </authorList>
    </citation>
    <scope>NUCLEOTIDE SEQUENCE [LARGE SCALE GENOMIC DNA]</scope>
    <source>
        <strain evidence="10 11">AF12-11</strain>
    </source>
</reference>
<keyword evidence="3" id="KW-1003">Cell membrane</keyword>
<dbReference type="InterPro" id="IPR043429">
    <property type="entry name" value="ArtM/GltK/GlnP/TcyL/YhdX-like"/>
</dbReference>
<keyword evidence="7 8" id="KW-0472">Membrane</keyword>
<comment type="similarity">
    <text evidence="8">Belongs to the binding-protein-dependent transport system permease family.</text>
</comment>
<keyword evidence="4 8" id="KW-0812">Transmembrane</keyword>
<evidence type="ECO:0000313" key="10">
    <source>
        <dbReference type="EMBL" id="RGW53385.1"/>
    </source>
</evidence>
<dbReference type="PANTHER" id="PTHR30614:SF0">
    <property type="entry name" value="L-CYSTINE TRANSPORT SYSTEM PERMEASE PROTEIN TCYL"/>
    <property type="match status" value="1"/>
</dbReference>
<dbReference type="AlphaFoldDB" id="A0A395XLU6"/>
<evidence type="ECO:0000256" key="2">
    <source>
        <dbReference type="ARBA" id="ARBA00022448"/>
    </source>
</evidence>
<feature type="transmembrane region" description="Helical" evidence="8">
    <location>
        <begin position="62"/>
        <end position="83"/>
    </location>
</feature>